<reference evidence="6 7" key="1">
    <citation type="submission" date="2017-11" db="EMBL/GenBank/DDBJ databases">
        <title>Population delineation of vibrios coincides with oyster pathogenicity.</title>
        <authorList>
            <person name="Bruto M."/>
            <person name="Labreuche Y."/>
            <person name="James A."/>
            <person name="Piel D."/>
            <person name="Chenivesse S."/>
            <person name="Petton B."/>
            <person name="Polz M.F."/>
            <person name="Le Roux F."/>
        </authorList>
    </citation>
    <scope>NUCLEOTIDE SEQUENCE [LARGE SCALE GENOMIC DNA]</scope>
    <source>
        <strain evidence="6 7">FF_144</strain>
    </source>
</reference>
<dbReference type="AlphaFoldDB" id="A0A2T5EWZ4"/>
<dbReference type="InterPro" id="IPR047679">
    <property type="entry name" value="BREX_BrxC"/>
</dbReference>
<dbReference type="SUPFAM" id="SSF52540">
    <property type="entry name" value="P-loop containing nucleoside triphosphate hydrolases"/>
    <property type="match status" value="1"/>
</dbReference>
<feature type="region of interest" description="Disordered" evidence="2">
    <location>
        <begin position="674"/>
        <end position="694"/>
    </location>
</feature>
<accession>A0A2T5EWZ4</accession>
<dbReference type="Proteomes" id="UP000244197">
    <property type="component" value="Unassembled WGS sequence"/>
</dbReference>
<evidence type="ECO:0000259" key="3">
    <source>
        <dbReference type="Pfam" id="PF25791"/>
    </source>
</evidence>
<gene>
    <name evidence="6" type="ORF">CWO07_09235</name>
</gene>
<dbReference type="NCBIfam" id="NF033441">
    <property type="entry name" value="BREX_BrxC"/>
    <property type="match status" value="1"/>
</dbReference>
<name>A0A2T5EWZ4_VIBSP</name>
<dbReference type="EMBL" id="PIFK01000015">
    <property type="protein sequence ID" value="PTP36321.1"/>
    <property type="molecule type" value="Genomic_DNA"/>
</dbReference>
<evidence type="ECO:0000313" key="6">
    <source>
        <dbReference type="EMBL" id="PTP36321.1"/>
    </source>
</evidence>
<keyword evidence="1" id="KW-0175">Coiled coil</keyword>
<evidence type="ECO:0000313" key="7">
    <source>
        <dbReference type="Proteomes" id="UP000244197"/>
    </source>
</evidence>
<evidence type="ECO:0000259" key="4">
    <source>
        <dbReference type="Pfam" id="PF25792"/>
    </source>
</evidence>
<feature type="domain" description="Probable ATP-binding protein BrxC alpha-helical" evidence="4">
    <location>
        <begin position="878"/>
        <end position="998"/>
    </location>
</feature>
<evidence type="ECO:0000259" key="5">
    <source>
        <dbReference type="Pfam" id="PF25796"/>
    </source>
</evidence>
<feature type="domain" description="Probable ATP-binding protein BrxC winged helix-turn-helix" evidence="3">
    <location>
        <begin position="761"/>
        <end position="867"/>
    </location>
</feature>
<organism evidence="6 7">
    <name type="scientific">Vibrio splendidus</name>
    <dbReference type="NCBI Taxonomy" id="29497"/>
    <lineage>
        <taxon>Bacteria</taxon>
        <taxon>Pseudomonadati</taxon>
        <taxon>Pseudomonadota</taxon>
        <taxon>Gammaproteobacteria</taxon>
        <taxon>Vibrionales</taxon>
        <taxon>Vibrionaceae</taxon>
        <taxon>Vibrio</taxon>
    </lineage>
</organism>
<feature type="domain" description="Probable ATP-binding protein BrxC 4th six-stranded beta-sheet" evidence="5">
    <location>
        <begin position="566"/>
        <end position="738"/>
    </location>
</feature>
<dbReference type="InterPro" id="IPR058038">
    <property type="entry name" value="BREX_BrxC_wHTH"/>
</dbReference>
<comment type="caution">
    <text evidence="6">The sequence shown here is derived from an EMBL/GenBank/DDBJ whole genome shotgun (WGS) entry which is preliminary data.</text>
</comment>
<evidence type="ECO:0000256" key="1">
    <source>
        <dbReference type="SAM" id="Coils"/>
    </source>
</evidence>
<dbReference type="Pfam" id="PF25791">
    <property type="entry name" value="WHD_BREX_BrxC"/>
    <property type="match status" value="1"/>
</dbReference>
<proteinExistence type="predicted"/>
<feature type="region of interest" description="Disordered" evidence="2">
    <location>
        <begin position="1133"/>
        <end position="1177"/>
    </location>
</feature>
<dbReference type="InterPro" id="IPR058036">
    <property type="entry name" value="BREX_BrxC_4th"/>
</dbReference>
<evidence type="ECO:0000256" key="2">
    <source>
        <dbReference type="SAM" id="MobiDB-lite"/>
    </source>
</evidence>
<dbReference type="Pfam" id="PF25796">
    <property type="entry name" value="BREX_BrxC_4th"/>
    <property type="match status" value="1"/>
</dbReference>
<dbReference type="InterPro" id="IPR058037">
    <property type="entry name" value="BREX_BrxC_helical"/>
</dbReference>
<feature type="coiled-coil region" evidence="1">
    <location>
        <begin position="549"/>
        <end position="576"/>
    </location>
</feature>
<feature type="compositionally biased region" description="Basic and acidic residues" evidence="2">
    <location>
        <begin position="1133"/>
        <end position="1143"/>
    </location>
</feature>
<feature type="compositionally biased region" description="Basic and acidic residues" evidence="2">
    <location>
        <begin position="678"/>
        <end position="694"/>
    </location>
</feature>
<dbReference type="RefSeq" id="WP_108187618.1">
    <property type="nucleotide sequence ID" value="NZ_PIFK01000015.1"/>
</dbReference>
<dbReference type="Pfam" id="PF25792">
    <property type="entry name" value="BREX_BrxC_helical"/>
    <property type="match status" value="1"/>
</dbReference>
<protein>
    <submittedName>
        <fullName evidence="6">BREX system P-loop protein BrxC</fullName>
    </submittedName>
</protein>
<sequence>MELKKIFKKDIARPINGVVKADQTENETVFVELDEYVITNELMKHIEKFFEFYMPSVYDPEKAAVAGKSGIWVSGFFGSGKSHFIKILSYLFKNIEATNGFSSRTAFDFFSEKLKDEPMLVGSIEQAIQKQNKVILFNIDSRADTDDREDAILKVFLKVFNEEMGYSGDHAHIAHLERDLDSRGLFESFQTEFEEITGVNWKEQRDSFDFYRDFIAEALAKVTNQSLDSTRQWVEKLEENFPLDIANFCKWVKEYLDEDQSRRLLFFVDEVGQYIGSNTQMMLKLQTITENLGTICGGRAWVIVTSQEDIDAVLGQMQGSKGQDFSKIQGRFQRISLSSSNTNEVIEKRLLEKNDDAKSSLAALYEDKGDIIRSQLSFEQTNSAELKNYTDTEEFVNSYPFIPYQYNLVQKIFTGISRAGASGQHMSKGERSLIDAFQIASNLYSEDSIGRLVPVYSFYNSIKKFLDTAVVRDINQASEKASISDFAISVLQTLFMIRYVDEIKSTLDNLVTLCINEVDQDKRELRLNIEAGLEALERNNLVARQGDEYIFLTNEEKEIEKEIQNTELELSEETAELSAIIFNEVLRRTEKYTYPENKQNFPIAYFCNGMPFGGKVESDIIFKVVSPIDNDYESYNDTTCVNYSADNVLVKLEDNQRLFDELRKYIKTQKYLKKGKSNGKEQEQLRHQKAQENQEARRRLVDEIEVLMKQADYYALGNTYDAKGSSPVKMLEGACHYVVTNTFQHLKMVKPFAGSNIRTEIQQTLVAGQSGQVDIDLGDAEINPLAVAEIEKHIAISDEHGYPVIAAELIKKFTKRPYGWNTDEIRLMLARLGAAGKITFQANQQDIELKHLFDHLDKTQRLANLRIRRIKQQSEANLKKAGKLYRDLNFGTAPSTEPELFVAATEKLTSWLDKLKGFQSKAETGNYPGVTEIQDGIILIGSLVEANSSYQFIESFLANDDELCDFEEEYESVENFYEQQFTVWQQLAHSLDIKFATNASFLEKDEDAKQALDKLAAIYGNPRPYREIRNVKPLIEKVDAINNELMDKQRKFVTGKLQNHITDVQGIIADAGAPAEISNQALLPFQDAIKRIETARSVADIKNELSEADDWFNQAETLRNNYIRRQQELKRRAEEEAKKKAEAATKPAESQGSLLGAGNTDTAYKPKPATEAPQVQEAAVKAKPTKSVDAMEVYKGLSTSMYMESVEDVDNYLNALREKLVSLVESDHKVRIK</sequence>
<dbReference type="InterPro" id="IPR027417">
    <property type="entry name" value="P-loop_NTPase"/>
</dbReference>